<evidence type="ECO:0000313" key="2">
    <source>
        <dbReference type="Proteomes" id="UP000249495"/>
    </source>
</evidence>
<organism evidence="1 2">
    <name type="scientific">Streptococcus ferus</name>
    <dbReference type="NCBI Taxonomy" id="1345"/>
    <lineage>
        <taxon>Bacteria</taxon>
        <taxon>Bacillati</taxon>
        <taxon>Bacillota</taxon>
        <taxon>Bacilli</taxon>
        <taxon>Lactobacillales</taxon>
        <taxon>Streptococcaceae</taxon>
        <taxon>Streptococcus</taxon>
    </lineage>
</organism>
<name>A0A2X3WAA0_9STRE</name>
<dbReference type="KEGG" id="sfer:NCTC12278_01868"/>
<dbReference type="PANTHER" id="PTHR38448">
    <property type="entry name" value="REGULATORY PROTEIN YLBF-RELATED"/>
    <property type="match status" value="1"/>
</dbReference>
<dbReference type="EMBL" id="LS483343">
    <property type="protein sequence ID" value="SQF41266.1"/>
    <property type="molecule type" value="Genomic_DNA"/>
</dbReference>
<dbReference type="Gene3D" id="1.20.1500.10">
    <property type="entry name" value="YheA/YmcA-like"/>
    <property type="match status" value="1"/>
</dbReference>
<sequence length="116" mass="13492">MTAFEETLDQLCQLLAQHESIRAYQAIETKVQQLPDLQDQIHRMKAYQQDAVLFEKIEKSQAYQAADEKAARIQEDIENQPIVEDYRAKLQDASDLLTYITKRLEEGINEELNHGK</sequence>
<dbReference type="STRING" id="1123303.GCA_000372425_01137"/>
<dbReference type="InterPro" id="IPR052767">
    <property type="entry name" value="Bact_com_dev_regulator"/>
</dbReference>
<accession>A0A2X3WAA0</accession>
<dbReference type="Pfam" id="PF06133">
    <property type="entry name" value="Com_YlbF"/>
    <property type="match status" value="1"/>
</dbReference>
<dbReference type="OrthoDB" id="2243283at2"/>
<dbReference type="InterPro" id="IPR016783">
    <property type="entry name" value="Biofilm_formation_YmcA"/>
</dbReference>
<keyword evidence="2" id="KW-1185">Reference proteome</keyword>
<reference evidence="1 2" key="1">
    <citation type="submission" date="2018-06" db="EMBL/GenBank/DDBJ databases">
        <authorList>
            <consortium name="Pathogen Informatics"/>
            <person name="Doyle S."/>
        </authorList>
    </citation>
    <scope>NUCLEOTIDE SEQUENCE [LARGE SCALE GENOMIC DNA]</scope>
    <source>
        <strain evidence="1 2">NCTC12278</strain>
    </source>
</reference>
<protein>
    <submittedName>
        <fullName evidence="1">Membrane protein</fullName>
    </submittedName>
</protein>
<dbReference type="PANTHER" id="PTHR38448:SF1">
    <property type="entry name" value="YLBF FAMILY REGULATOR"/>
    <property type="match status" value="1"/>
</dbReference>
<dbReference type="AlphaFoldDB" id="A0A2X3WAA0"/>
<proteinExistence type="predicted"/>
<dbReference type="Proteomes" id="UP000249495">
    <property type="component" value="Chromosome 1"/>
</dbReference>
<dbReference type="InterPro" id="IPR023378">
    <property type="entry name" value="YheA/YmcA-like_dom_sf"/>
</dbReference>
<dbReference type="PIRSF" id="PIRSF021287">
    <property type="entry name" value="Biofilm_formation_YmcA"/>
    <property type="match status" value="1"/>
</dbReference>
<gene>
    <name evidence="1" type="ORF">NCTC12278_01868</name>
</gene>
<dbReference type="RefSeq" id="WP_026161948.1">
    <property type="nucleotide sequence ID" value="NZ_JBGYLT010000015.1"/>
</dbReference>
<evidence type="ECO:0000313" key="1">
    <source>
        <dbReference type="EMBL" id="SQF41266.1"/>
    </source>
</evidence>
<dbReference type="SUPFAM" id="SSF158622">
    <property type="entry name" value="YheA/YmcA-like"/>
    <property type="match status" value="1"/>
</dbReference>
<dbReference type="InterPro" id="IPR010368">
    <property type="entry name" value="Com_YlbF"/>
</dbReference>